<dbReference type="AlphaFoldDB" id="A0A2P5AHE2"/>
<dbReference type="Pfam" id="PF16004">
    <property type="entry name" value="EFTUD2"/>
    <property type="match status" value="1"/>
</dbReference>
<keyword evidence="2" id="KW-0687">Ribonucleoprotein</keyword>
<dbReference type="EMBL" id="JXTB01000590">
    <property type="protein sequence ID" value="PON35944.1"/>
    <property type="molecule type" value="Genomic_DNA"/>
</dbReference>
<feature type="domain" description="116kDa U5 small nuclear ribonucleoprotein component N-terminal" evidence="1">
    <location>
        <begin position="3"/>
        <end position="54"/>
    </location>
</feature>
<reference evidence="3" key="1">
    <citation type="submission" date="2016-06" db="EMBL/GenBank/DDBJ databases">
        <title>Parallel loss of symbiosis genes in relatives of nitrogen-fixing non-legume Parasponia.</title>
        <authorList>
            <person name="Van Velzen R."/>
            <person name="Holmer R."/>
            <person name="Bu F."/>
            <person name="Rutten L."/>
            <person name="Van Zeijl A."/>
            <person name="Liu W."/>
            <person name="Santuari L."/>
            <person name="Cao Q."/>
            <person name="Sharma T."/>
            <person name="Shen D."/>
            <person name="Roswanjaya Y."/>
            <person name="Wardhani T."/>
            <person name="Kalhor M.S."/>
            <person name="Jansen J."/>
            <person name="Van den Hoogen J."/>
            <person name="Gungor B."/>
            <person name="Hartog M."/>
            <person name="Hontelez J."/>
            <person name="Verver J."/>
            <person name="Yang W.-C."/>
            <person name="Schijlen E."/>
            <person name="Repin R."/>
            <person name="Schilthuizen M."/>
            <person name="Schranz E."/>
            <person name="Heidstra R."/>
            <person name="Miyata K."/>
            <person name="Fedorova E."/>
            <person name="Kohlen W."/>
            <person name="Bisseling T."/>
            <person name="Smit S."/>
            <person name="Geurts R."/>
        </authorList>
    </citation>
    <scope>NUCLEOTIDE SEQUENCE [LARGE SCALE GENOMIC DNA]</scope>
    <source>
        <strain evidence="3">cv. WU1-14</strain>
    </source>
</reference>
<organism evidence="2 3">
    <name type="scientific">Parasponia andersonii</name>
    <name type="common">Sponia andersonii</name>
    <dbReference type="NCBI Taxonomy" id="3476"/>
    <lineage>
        <taxon>Eukaryota</taxon>
        <taxon>Viridiplantae</taxon>
        <taxon>Streptophyta</taxon>
        <taxon>Embryophyta</taxon>
        <taxon>Tracheophyta</taxon>
        <taxon>Spermatophyta</taxon>
        <taxon>Magnoliopsida</taxon>
        <taxon>eudicotyledons</taxon>
        <taxon>Gunneridae</taxon>
        <taxon>Pentapetalae</taxon>
        <taxon>rosids</taxon>
        <taxon>fabids</taxon>
        <taxon>Rosales</taxon>
        <taxon>Cannabaceae</taxon>
        <taxon>Parasponia</taxon>
    </lineage>
</organism>
<evidence type="ECO:0000313" key="2">
    <source>
        <dbReference type="EMBL" id="PON35944.1"/>
    </source>
</evidence>
<dbReference type="InterPro" id="IPR031950">
    <property type="entry name" value="EFTUD2_N"/>
</dbReference>
<name>A0A2P5AHE2_PARAD</name>
<dbReference type="STRING" id="3476.A0A2P5AHE2"/>
<dbReference type="Proteomes" id="UP000237105">
    <property type="component" value="Unassembled WGS sequence"/>
</dbReference>
<protein>
    <submittedName>
        <fullName evidence="2">116 kDa U5 small nuclear ribonucleoprotein component, N-terminal</fullName>
    </submittedName>
</protein>
<accession>A0A2P5AHE2</accession>
<comment type="caution">
    <text evidence="2">The sequence shown here is derived from an EMBL/GenBank/DDBJ whole genome shotgun (WGS) entry which is preliminary data.</text>
</comment>
<evidence type="ECO:0000313" key="3">
    <source>
        <dbReference type="Proteomes" id="UP000237105"/>
    </source>
</evidence>
<dbReference type="OrthoDB" id="364892at2759"/>
<proteinExistence type="predicted"/>
<dbReference type="GO" id="GO:1990904">
    <property type="term" value="C:ribonucleoprotein complex"/>
    <property type="evidence" value="ECO:0007669"/>
    <property type="project" value="UniProtKB-KW"/>
</dbReference>
<evidence type="ECO:0000259" key="1">
    <source>
        <dbReference type="Pfam" id="PF16004"/>
    </source>
</evidence>
<keyword evidence="3" id="KW-1185">Reference proteome</keyword>
<sequence>MDNQIVLCRGQKNTILLLRNVYGEDVETLVMDGDEQTSEQPIIKPVRNIKSEVIKSVTMSPLIT</sequence>
<gene>
    <name evidence="2" type="ORF">PanWU01x14_332300</name>
</gene>